<sequence length="54" mass="5685">PVNSACARRSPAWRAAQLAVAQTALNKARAQGAAPWGARCSSPEFHQLSAQVLL</sequence>
<keyword evidence="2" id="KW-1185">Reference proteome</keyword>
<feature type="non-terminal residue" evidence="1">
    <location>
        <position position="1"/>
    </location>
</feature>
<organism evidence="1 2">
    <name type="scientific">Trifolium medium</name>
    <dbReference type="NCBI Taxonomy" id="97028"/>
    <lineage>
        <taxon>Eukaryota</taxon>
        <taxon>Viridiplantae</taxon>
        <taxon>Streptophyta</taxon>
        <taxon>Embryophyta</taxon>
        <taxon>Tracheophyta</taxon>
        <taxon>Spermatophyta</taxon>
        <taxon>Magnoliopsida</taxon>
        <taxon>eudicotyledons</taxon>
        <taxon>Gunneridae</taxon>
        <taxon>Pentapetalae</taxon>
        <taxon>rosids</taxon>
        <taxon>fabids</taxon>
        <taxon>Fabales</taxon>
        <taxon>Fabaceae</taxon>
        <taxon>Papilionoideae</taxon>
        <taxon>50 kb inversion clade</taxon>
        <taxon>NPAAA clade</taxon>
        <taxon>Hologalegina</taxon>
        <taxon>IRL clade</taxon>
        <taxon>Trifolieae</taxon>
        <taxon>Trifolium</taxon>
    </lineage>
</organism>
<dbReference type="AlphaFoldDB" id="A0A392VXJ9"/>
<comment type="caution">
    <text evidence="1">The sequence shown here is derived from an EMBL/GenBank/DDBJ whole genome shotgun (WGS) entry which is preliminary data.</text>
</comment>
<protein>
    <submittedName>
        <fullName evidence="1">Uncharacterized protein</fullName>
    </submittedName>
</protein>
<dbReference type="EMBL" id="LXQA011294219">
    <property type="protein sequence ID" value="MCI92213.1"/>
    <property type="molecule type" value="Genomic_DNA"/>
</dbReference>
<reference evidence="1 2" key="1">
    <citation type="journal article" date="2018" name="Front. Plant Sci.">
        <title>Red Clover (Trifolium pratense) and Zigzag Clover (T. medium) - A Picture of Genomic Similarities and Differences.</title>
        <authorList>
            <person name="Dluhosova J."/>
            <person name="Istvanek J."/>
            <person name="Nedelnik J."/>
            <person name="Repkova J."/>
        </authorList>
    </citation>
    <scope>NUCLEOTIDE SEQUENCE [LARGE SCALE GENOMIC DNA]</scope>
    <source>
        <strain evidence="2">cv. 10/8</strain>
        <tissue evidence="1">Leaf</tissue>
    </source>
</reference>
<proteinExistence type="predicted"/>
<name>A0A392VXJ9_9FABA</name>
<dbReference type="Proteomes" id="UP000265520">
    <property type="component" value="Unassembled WGS sequence"/>
</dbReference>
<evidence type="ECO:0000313" key="1">
    <source>
        <dbReference type="EMBL" id="MCI92213.1"/>
    </source>
</evidence>
<accession>A0A392VXJ9</accession>
<evidence type="ECO:0000313" key="2">
    <source>
        <dbReference type="Proteomes" id="UP000265520"/>
    </source>
</evidence>